<evidence type="ECO:0000313" key="10">
    <source>
        <dbReference type="EMBL" id="OLP95382.1"/>
    </source>
</evidence>
<keyword evidence="3 8" id="KW-0812">Transmembrane</keyword>
<evidence type="ECO:0000256" key="1">
    <source>
        <dbReference type="ARBA" id="ARBA00004141"/>
    </source>
</evidence>
<feature type="region of interest" description="Disordered" evidence="7">
    <location>
        <begin position="1"/>
        <end position="43"/>
    </location>
</feature>
<keyword evidence="5" id="KW-0406">Ion transport</keyword>
<dbReference type="Gene3D" id="2.60.120.10">
    <property type="entry name" value="Jelly Rolls"/>
    <property type="match status" value="1"/>
</dbReference>
<dbReference type="InterPro" id="IPR000595">
    <property type="entry name" value="cNMP-bd_dom"/>
</dbReference>
<feature type="compositionally biased region" description="Polar residues" evidence="7">
    <location>
        <begin position="1011"/>
        <end position="1042"/>
    </location>
</feature>
<dbReference type="InterPro" id="IPR051413">
    <property type="entry name" value="K/Na_HCN_channel"/>
</dbReference>
<evidence type="ECO:0000256" key="5">
    <source>
        <dbReference type="ARBA" id="ARBA00023065"/>
    </source>
</evidence>
<sequence length="1390" mass="154650">MATVALELPLEDPPLPNEVNDSPRRARVAPITEPLSPVQSPSSFLETLGELRGLEERLLRAHEMEVGVGGSPTRRSGKRHSTSGPSPTLPIQAKDLEATTGELEPPSRDPTSPGGKGLKRRPSAEDLPPINHMASTGSVRSPRSSTTFRRLVSVGADADCSMNVTKRLAQEVKLVSSQLEAQLRSDECESWGPHYKLRSQWSKDEAVTARAFEINSDDEPPPRQLADAGDATELERHPYILRPASKLRVGWDIVAVLMLMYDMISLPLAVFYYDEYSAYVLYVMQLVVTVYWLCDIPATFMTAVYVNSRLLTRPQDIARRYLSSWLLVDILILIPAAGPSRNSLGMARAMRGSRVLRLLRFLRLLRVVKLLKVIGNLKARVNNAFVLLAVSIARFVFLTLYMLHVLACGWFLIGMEDGAWASVAGLNAMDASVQYMCSLEWALARVSLGSALEEKALAAFACLGSLCFSTIFISSITNTMAEVQRQHQRHKAMLYSVREYCGSHYISATHAMKIKRYVEREHLRKKTLHSHLELINTLPQDMLQDLFHEARSRTLQHHELFDSLGRKTPAMELELCSKAMSEQYMLLSDKIFKQGEASTAMYIISTGRCTYTQEADSNDLPIVPEKPGSKRGSSSFLGLVSGAKHGGIKEVSLEKSHALCCATDTLQYHIRHMGQDTAEVAESSKHSRLKNREAGRPKASSRFLLKVERHFAFLAGYIDTFAANLAMTMEDLAARFPFCLDADQWPEAGPVLVAGYGPHFRSAAAMHMGQDTAEVAESSKHSRLKNREAGRPKASSRFLLKVERHFAFLAGYIATCSDVDTIIDESLNEAMLQDPNSPGSSIPASETDMDVDMIGDSDAPEEPTKPTTTAKSGANVIDPSQMETQPIFLGEVEMPAQPKNNRQADKAMRPPIEAVKPELPIDLLPGLTEQISTNLSEPAVDLVQAQCKVREKARLEAAAKVVGKGPATQQDISGKPTRGRGRGRGRKQSAEQTAKEKEPDTDQEIPKEQDPNTTKQEIPQEQEPNTQQEIPQEQEPNSNQRTQPKRAAKAKAKAKSTPGPAPWEEAWSRKEQELREAGIPVDPTFRGQMKSFTIQPTPEHAPDPMDPESISGIQVLWYENQLYVLKSMIAYNGTKINQKKGSSIAQRKMGGWQNAWDQARIVAGAIGLNLAASCRPLQDNVGGLLAVAMAGHFFVSERTATLMLSIGVPAIMFHVIDYLTQLNLTRSPNDIQMLEMFSGRGAVASPLELPFQDESIHEWANLDEIRSFLLKEQAEGANCPLAVLESYRECMLPNGRMDRNKLNRMFDDWAAHGEDWGETDIYVQWESKQLNRSMESCRWLTTKELRASSSRRDRVVYIRSPKEIKSRYGYSEAQVVKLCSNKDWVTQILT</sequence>
<evidence type="ECO:0000259" key="9">
    <source>
        <dbReference type="PROSITE" id="PS50042"/>
    </source>
</evidence>
<feature type="transmembrane region" description="Helical" evidence="8">
    <location>
        <begin position="384"/>
        <end position="413"/>
    </location>
</feature>
<dbReference type="Pfam" id="PF00520">
    <property type="entry name" value="Ion_trans"/>
    <property type="match status" value="1"/>
</dbReference>
<keyword evidence="2" id="KW-0813">Transport</keyword>
<dbReference type="GO" id="GO:0003254">
    <property type="term" value="P:regulation of membrane depolarization"/>
    <property type="evidence" value="ECO:0007669"/>
    <property type="project" value="TreeGrafter"/>
</dbReference>
<dbReference type="Gene3D" id="1.10.287.70">
    <property type="match status" value="1"/>
</dbReference>
<organism evidence="10 11">
    <name type="scientific">Symbiodinium microadriaticum</name>
    <name type="common">Dinoflagellate</name>
    <name type="synonym">Zooxanthella microadriatica</name>
    <dbReference type="NCBI Taxonomy" id="2951"/>
    <lineage>
        <taxon>Eukaryota</taxon>
        <taxon>Sar</taxon>
        <taxon>Alveolata</taxon>
        <taxon>Dinophyceae</taxon>
        <taxon>Suessiales</taxon>
        <taxon>Symbiodiniaceae</taxon>
        <taxon>Symbiodinium</taxon>
    </lineage>
</organism>
<feature type="region of interest" description="Disordered" evidence="7">
    <location>
        <begin position="959"/>
        <end position="1064"/>
    </location>
</feature>
<accession>A0A1Q9DJL8</accession>
<dbReference type="InterPro" id="IPR018490">
    <property type="entry name" value="cNMP-bd_dom_sf"/>
</dbReference>
<evidence type="ECO:0000256" key="2">
    <source>
        <dbReference type="ARBA" id="ARBA00022448"/>
    </source>
</evidence>
<reference evidence="10 11" key="1">
    <citation type="submission" date="2016-02" db="EMBL/GenBank/DDBJ databases">
        <title>Genome analysis of coral dinoflagellate symbionts highlights evolutionary adaptations to a symbiotic lifestyle.</title>
        <authorList>
            <person name="Aranda M."/>
            <person name="Li Y."/>
            <person name="Liew Y.J."/>
            <person name="Baumgarten S."/>
            <person name="Simakov O."/>
            <person name="Wilson M."/>
            <person name="Piel J."/>
            <person name="Ashoor H."/>
            <person name="Bougouffa S."/>
            <person name="Bajic V.B."/>
            <person name="Ryu T."/>
            <person name="Ravasi T."/>
            <person name="Bayer T."/>
            <person name="Micklem G."/>
            <person name="Kim H."/>
            <person name="Bhak J."/>
            <person name="Lajeunesse T.C."/>
            <person name="Voolstra C.R."/>
        </authorList>
    </citation>
    <scope>NUCLEOTIDE SEQUENCE [LARGE SCALE GENOMIC DNA]</scope>
    <source>
        <strain evidence="10 11">CCMP2467</strain>
    </source>
</reference>
<feature type="region of interest" description="Disordered" evidence="7">
    <location>
        <begin position="62"/>
        <end position="145"/>
    </location>
</feature>
<feature type="compositionally biased region" description="Acidic residues" evidence="7">
    <location>
        <begin position="847"/>
        <end position="861"/>
    </location>
</feature>
<name>A0A1Q9DJL8_SYMMI</name>
<keyword evidence="6 8" id="KW-0472">Membrane</keyword>
<feature type="compositionally biased region" description="Basic and acidic residues" evidence="7">
    <location>
        <begin position="993"/>
        <end position="1010"/>
    </location>
</feature>
<feature type="domain" description="Cyclic nucleotide-binding" evidence="9">
    <location>
        <begin position="564"/>
        <end position="637"/>
    </location>
</feature>
<dbReference type="SUPFAM" id="SSF51206">
    <property type="entry name" value="cAMP-binding domain-like"/>
    <property type="match status" value="1"/>
</dbReference>
<proteinExistence type="predicted"/>
<evidence type="ECO:0000256" key="6">
    <source>
        <dbReference type="ARBA" id="ARBA00023136"/>
    </source>
</evidence>
<keyword evidence="11" id="KW-1185">Reference proteome</keyword>
<dbReference type="Proteomes" id="UP000186817">
    <property type="component" value="Unassembled WGS sequence"/>
</dbReference>
<gene>
    <name evidence="10" type="primary">eag</name>
    <name evidence="10" type="ORF">AK812_SmicGene22497</name>
</gene>
<feature type="transmembrane region" description="Helical" evidence="8">
    <location>
        <begin position="318"/>
        <end position="338"/>
    </location>
</feature>
<feature type="region of interest" description="Disordered" evidence="7">
    <location>
        <begin position="831"/>
        <end position="879"/>
    </location>
</feature>
<dbReference type="GO" id="GO:0035725">
    <property type="term" value="P:sodium ion transmembrane transport"/>
    <property type="evidence" value="ECO:0007669"/>
    <property type="project" value="TreeGrafter"/>
</dbReference>
<keyword evidence="4 8" id="KW-1133">Transmembrane helix</keyword>
<feature type="compositionally biased region" description="Basic and acidic residues" evidence="7">
    <location>
        <begin position="777"/>
        <end position="790"/>
    </location>
</feature>
<evidence type="ECO:0000256" key="3">
    <source>
        <dbReference type="ARBA" id="ARBA00022692"/>
    </source>
</evidence>
<dbReference type="InterPro" id="IPR005821">
    <property type="entry name" value="Ion_trans_dom"/>
</dbReference>
<evidence type="ECO:0000256" key="7">
    <source>
        <dbReference type="SAM" id="MobiDB-lite"/>
    </source>
</evidence>
<dbReference type="GO" id="GO:0098855">
    <property type="term" value="C:HCN channel complex"/>
    <property type="evidence" value="ECO:0007669"/>
    <property type="project" value="TreeGrafter"/>
</dbReference>
<evidence type="ECO:0000256" key="8">
    <source>
        <dbReference type="SAM" id="Phobius"/>
    </source>
</evidence>
<feature type="transmembrane region" description="Helical" evidence="8">
    <location>
        <begin position="279"/>
        <end position="306"/>
    </location>
</feature>
<feature type="region of interest" description="Disordered" evidence="7">
    <location>
        <begin position="771"/>
        <end position="790"/>
    </location>
</feature>
<evidence type="ECO:0000313" key="11">
    <source>
        <dbReference type="Proteomes" id="UP000186817"/>
    </source>
</evidence>
<feature type="compositionally biased region" description="Polar residues" evidence="7">
    <location>
        <begin position="834"/>
        <end position="844"/>
    </location>
</feature>
<feature type="transmembrane region" description="Helical" evidence="8">
    <location>
        <begin position="249"/>
        <end position="273"/>
    </location>
</feature>
<evidence type="ECO:0000256" key="4">
    <source>
        <dbReference type="ARBA" id="ARBA00022989"/>
    </source>
</evidence>
<dbReference type="PANTHER" id="PTHR45689:SF5">
    <property type="entry name" value="I[[H]] CHANNEL, ISOFORM E"/>
    <property type="match status" value="1"/>
</dbReference>
<feature type="compositionally biased region" description="Polar residues" evidence="7">
    <location>
        <begin position="133"/>
        <end position="145"/>
    </location>
</feature>
<dbReference type="OrthoDB" id="442031at2759"/>
<comment type="caution">
    <text evidence="10">The sequence shown here is derived from an EMBL/GenBank/DDBJ whole genome shotgun (WGS) entry which is preliminary data.</text>
</comment>
<dbReference type="GO" id="GO:0005249">
    <property type="term" value="F:voltage-gated potassium channel activity"/>
    <property type="evidence" value="ECO:0007669"/>
    <property type="project" value="TreeGrafter"/>
</dbReference>
<dbReference type="PANTHER" id="PTHR45689">
    <property type="entry name" value="I[[H]] CHANNEL, ISOFORM E"/>
    <property type="match status" value="1"/>
</dbReference>
<dbReference type="PROSITE" id="PS50042">
    <property type="entry name" value="CNMP_BINDING_3"/>
    <property type="match status" value="1"/>
</dbReference>
<dbReference type="EMBL" id="LSRX01000504">
    <property type="protein sequence ID" value="OLP95382.1"/>
    <property type="molecule type" value="Genomic_DNA"/>
</dbReference>
<protein>
    <submittedName>
        <fullName evidence="10">Potassium voltage-gated channel protein eag</fullName>
    </submittedName>
</protein>
<feature type="compositionally biased region" description="Basic residues" evidence="7">
    <location>
        <begin position="1043"/>
        <end position="1054"/>
    </location>
</feature>
<dbReference type="InterPro" id="IPR014710">
    <property type="entry name" value="RmlC-like_jellyroll"/>
</dbReference>
<comment type="subcellular location">
    <subcellularLocation>
        <location evidence="1">Membrane</location>
        <topology evidence="1">Multi-pass membrane protein</topology>
    </subcellularLocation>
</comment>
<dbReference type="SUPFAM" id="SSF81324">
    <property type="entry name" value="Voltage-gated potassium channels"/>
    <property type="match status" value="1"/>
</dbReference>
<feature type="compositionally biased region" description="Basic residues" evidence="7">
    <location>
        <begin position="977"/>
        <end position="987"/>
    </location>
</feature>